<feature type="transmembrane region" description="Helical" evidence="1">
    <location>
        <begin position="7"/>
        <end position="27"/>
    </location>
</feature>
<dbReference type="EMBL" id="QKTW01000015">
    <property type="protein sequence ID" value="PZF73058.1"/>
    <property type="molecule type" value="Genomic_DNA"/>
</dbReference>
<name>A0A2W2AZF5_9BACT</name>
<evidence type="ECO:0000313" key="3">
    <source>
        <dbReference type="Proteomes" id="UP000248745"/>
    </source>
</evidence>
<reference evidence="2 3" key="1">
    <citation type="submission" date="2018-06" db="EMBL/GenBank/DDBJ databases">
        <title>Mucibacter soli gen. nov., sp. nov., a new member of the family Chitinophagaceae producing mucin.</title>
        <authorList>
            <person name="Kim M.-K."/>
            <person name="Park S."/>
            <person name="Kim T.-S."/>
            <person name="Joung Y."/>
            <person name="Han J.-H."/>
            <person name="Kim S.B."/>
        </authorList>
    </citation>
    <scope>NUCLEOTIDE SEQUENCE [LARGE SCALE GENOMIC DNA]</scope>
    <source>
        <strain evidence="2 3">R1-15</strain>
    </source>
</reference>
<keyword evidence="1" id="KW-0472">Membrane</keyword>
<evidence type="ECO:0000313" key="2">
    <source>
        <dbReference type="EMBL" id="PZF73058.1"/>
    </source>
</evidence>
<keyword evidence="3" id="KW-1185">Reference proteome</keyword>
<comment type="caution">
    <text evidence="2">The sequence shown here is derived from an EMBL/GenBank/DDBJ whole genome shotgun (WGS) entry which is preliminary data.</text>
</comment>
<keyword evidence="1" id="KW-1133">Transmembrane helix</keyword>
<dbReference type="RefSeq" id="WP_110998636.1">
    <property type="nucleotide sequence ID" value="NZ_QKTW01000015.1"/>
</dbReference>
<proteinExistence type="predicted"/>
<sequence length="95" mass="10425">MNKAFGIVLFISLAIIAIVMTWAMIMFPGQNDSIAIAFGAATFGAGVLNLLSGIILLLISIRRKPLRYYTYASFILALMMLLCGFLVIWKVAAQH</sequence>
<dbReference type="AlphaFoldDB" id="A0A2W2AZF5"/>
<gene>
    <name evidence="2" type="ORF">DN068_09295</name>
</gene>
<feature type="transmembrane region" description="Helical" evidence="1">
    <location>
        <begin position="33"/>
        <end position="59"/>
    </location>
</feature>
<accession>A0A2W2AZF5</accession>
<dbReference type="Proteomes" id="UP000248745">
    <property type="component" value="Unassembled WGS sequence"/>
</dbReference>
<evidence type="ECO:0000256" key="1">
    <source>
        <dbReference type="SAM" id="Phobius"/>
    </source>
</evidence>
<organism evidence="2 3">
    <name type="scientific">Taibaiella soli</name>
    <dbReference type="NCBI Taxonomy" id="1649169"/>
    <lineage>
        <taxon>Bacteria</taxon>
        <taxon>Pseudomonadati</taxon>
        <taxon>Bacteroidota</taxon>
        <taxon>Chitinophagia</taxon>
        <taxon>Chitinophagales</taxon>
        <taxon>Chitinophagaceae</taxon>
        <taxon>Taibaiella</taxon>
    </lineage>
</organism>
<feature type="transmembrane region" description="Helical" evidence="1">
    <location>
        <begin position="71"/>
        <end position="92"/>
    </location>
</feature>
<keyword evidence="1" id="KW-0812">Transmembrane</keyword>
<protein>
    <submittedName>
        <fullName evidence="2">Uncharacterized protein</fullName>
    </submittedName>
</protein>